<feature type="region of interest" description="Disordered" evidence="1">
    <location>
        <begin position="153"/>
        <end position="183"/>
    </location>
</feature>
<organism evidence="2 3">
    <name type="scientific">Desulfomicrobium apsheronum</name>
    <dbReference type="NCBI Taxonomy" id="52560"/>
    <lineage>
        <taxon>Bacteria</taxon>
        <taxon>Pseudomonadati</taxon>
        <taxon>Thermodesulfobacteriota</taxon>
        <taxon>Desulfovibrionia</taxon>
        <taxon>Desulfovibrionales</taxon>
        <taxon>Desulfomicrobiaceae</taxon>
        <taxon>Desulfomicrobium</taxon>
    </lineage>
</organism>
<name>A0A1I3VXS5_9BACT</name>
<dbReference type="EMBL" id="FORX01000011">
    <property type="protein sequence ID" value="SFK00168.1"/>
    <property type="molecule type" value="Genomic_DNA"/>
</dbReference>
<keyword evidence="3" id="KW-1185">Reference proteome</keyword>
<evidence type="ECO:0000256" key="1">
    <source>
        <dbReference type="SAM" id="MobiDB-lite"/>
    </source>
</evidence>
<protein>
    <submittedName>
        <fullName evidence="2">Uncharacterized protein</fullName>
    </submittedName>
</protein>
<evidence type="ECO:0000313" key="3">
    <source>
        <dbReference type="Proteomes" id="UP000198635"/>
    </source>
</evidence>
<gene>
    <name evidence="2" type="ORF">SAMN04488082_111100</name>
</gene>
<accession>A0A1I3VXS5</accession>
<evidence type="ECO:0000313" key="2">
    <source>
        <dbReference type="EMBL" id="SFK00168.1"/>
    </source>
</evidence>
<dbReference type="Proteomes" id="UP000198635">
    <property type="component" value="Unassembled WGS sequence"/>
</dbReference>
<dbReference type="RefSeq" id="WP_143075616.1">
    <property type="nucleotide sequence ID" value="NZ_FORX01000011.1"/>
</dbReference>
<sequence>MILITISKETDPERLAAQQIWNSQLKTKDRTKKLGEPEYPAFFPTYQCKGEVGEHLYVVYDGSIFGYGVIAHIEERNKETICGGMQEVNSRWWCQITRELLEMPYHVPCIGFTGARTKDINLHECGRSTAIKVIKGLGLRIPTENPRPLEFVIRKKKRPEIAKNSSPGEAGGDKFTSHPGRAR</sequence>
<dbReference type="AlphaFoldDB" id="A0A1I3VXS5"/>
<proteinExistence type="predicted"/>
<reference evidence="3" key="1">
    <citation type="submission" date="2016-10" db="EMBL/GenBank/DDBJ databases">
        <authorList>
            <person name="Varghese N."/>
            <person name="Submissions S."/>
        </authorList>
    </citation>
    <scope>NUCLEOTIDE SEQUENCE [LARGE SCALE GENOMIC DNA]</scope>
    <source>
        <strain evidence="3">DSM 5918</strain>
    </source>
</reference>